<reference evidence="10" key="1">
    <citation type="submission" date="2020-06" db="EMBL/GenBank/DDBJ databases">
        <authorList>
            <consortium name="Plant Systems Biology data submission"/>
        </authorList>
    </citation>
    <scope>NUCLEOTIDE SEQUENCE</scope>
    <source>
        <strain evidence="10">D6</strain>
    </source>
</reference>
<feature type="transmembrane region" description="Helical" evidence="8">
    <location>
        <begin position="148"/>
        <end position="164"/>
    </location>
</feature>
<evidence type="ECO:0000256" key="2">
    <source>
        <dbReference type="ARBA" id="ARBA00008066"/>
    </source>
</evidence>
<dbReference type="AlphaFoldDB" id="A0A9N8F2I1"/>
<sequence>MTEPKKHAALKRVLSDIPEPKQRSGLAGATVNLTNAIVGSGIIGIPFTIRESGLVLGLLLLLLVSYLATRSLRMIVETASFHPQLKLVGVKTYEDLMFMPFGSVGSMFILVNKFVFAYGCMVAYLLIIKDTVPVVLGLDSNNDQTQRQLIMVATSLFVMLPLSLMRDMASLACTSLLSVAADVLLIVFMIVYSPVAETVDANGGFGQVLKDNAFNSHVFIGLGIISQAMTCHPQALMIHGSLDDPTSRNWATVTQQSLGIAWLLCTIMGIVGFLGFLDQTQGDILNNFASAGSVAANGSRGLVAITMIFTYPMQAFVARHVVAKLLFNGDSEGDLHVPKWCFCVGRRELLTLTIYIATLIPALMFDDLGPVLSITGAIGGSCLAFIGPGLIYLGAHGSYFIEYTNEMMYKRKTEIPTTTELPAEGDAKAQMATTTSPSSGNGRTPWWWCLVLMPLWRSIAASGSEGMNQNLQALEEESPGCTTVAPTGEVIGPMNGDFYLAMFLIVFGVVALVAGVATNIYVQLVV</sequence>
<dbReference type="GO" id="GO:0016020">
    <property type="term" value="C:membrane"/>
    <property type="evidence" value="ECO:0007669"/>
    <property type="project" value="UniProtKB-SubCell"/>
</dbReference>
<evidence type="ECO:0000256" key="8">
    <source>
        <dbReference type="SAM" id="Phobius"/>
    </source>
</evidence>
<feature type="transmembrane region" description="Helical" evidence="8">
    <location>
        <begin position="53"/>
        <end position="69"/>
    </location>
</feature>
<organism evidence="10 11">
    <name type="scientific">Seminavis robusta</name>
    <dbReference type="NCBI Taxonomy" id="568900"/>
    <lineage>
        <taxon>Eukaryota</taxon>
        <taxon>Sar</taxon>
        <taxon>Stramenopiles</taxon>
        <taxon>Ochrophyta</taxon>
        <taxon>Bacillariophyta</taxon>
        <taxon>Bacillariophyceae</taxon>
        <taxon>Bacillariophycidae</taxon>
        <taxon>Naviculales</taxon>
        <taxon>Naviculaceae</taxon>
        <taxon>Seminavis</taxon>
    </lineage>
</organism>
<feature type="domain" description="Amino acid transporter transmembrane" evidence="9">
    <location>
        <begin position="28"/>
        <end position="395"/>
    </location>
</feature>
<evidence type="ECO:0000256" key="7">
    <source>
        <dbReference type="ARBA" id="ARBA00023136"/>
    </source>
</evidence>
<proteinExistence type="inferred from homology"/>
<comment type="subcellular location">
    <subcellularLocation>
        <location evidence="1">Membrane</location>
        <topology evidence="1">Multi-pass membrane protein</topology>
    </subcellularLocation>
</comment>
<protein>
    <submittedName>
        <fullName evidence="10">Sodium-coupled neutral amino acid transporter 11</fullName>
    </submittedName>
</protein>
<evidence type="ECO:0000256" key="6">
    <source>
        <dbReference type="ARBA" id="ARBA00022989"/>
    </source>
</evidence>
<evidence type="ECO:0000256" key="4">
    <source>
        <dbReference type="ARBA" id="ARBA00022692"/>
    </source>
</evidence>
<dbReference type="GO" id="GO:0015179">
    <property type="term" value="F:L-amino acid transmembrane transporter activity"/>
    <property type="evidence" value="ECO:0007669"/>
    <property type="project" value="TreeGrafter"/>
</dbReference>
<feature type="transmembrane region" description="Helical" evidence="8">
    <location>
        <begin position="377"/>
        <end position="401"/>
    </location>
</feature>
<evidence type="ECO:0000313" key="10">
    <source>
        <dbReference type="EMBL" id="CAB9529454.1"/>
    </source>
</evidence>
<evidence type="ECO:0000256" key="1">
    <source>
        <dbReference type="ARBA" id="ARBA00004141"/>
    </source>
</evidence>
<keyword evidence="5" id="KW-0029">Amino-acid transport</keyword>
<feature type="transmembrane region" description="Helical" evidence="8">
    <location>
        <begin position="107"/>
        <end position="128"/>
    </location>
</feature>
<comment type="caution">
    <text evidence="10">The sequence shown here is derived from an EMBL/GenBank/DDBJ whole genome shotgun (WGS) entry which is preliminary data.</text>
</comment>
<keyword evidence="4 8" id="KW-0812">Transmembrane</keyword>
<feature type="transmembrane region" description="Helical" evidence="8">
    <location>
        <begin position="498"/>
        <end position="522"/>
    </location>
</feature>
<keyword evidence="3" id="KW-0813">Transport</keyword>
<keyword evidence="7 8" id="KW-0472">Membrane</keyword>
<evidence type="ECO:0000256" key="5">
    <source>
        <dbReference type="ARBA" id="ARBA00022970"/>
    </source>
</evidence>
<feature type="transmembrane region" description="Helical" evidence="8">
    <location>
        <begin position="26"/>
        <end position="47"/>
    </location>
</feature>
<feature type="transmembrane region" description="Helical" evidence="8">
    <location>
        <begin position="349"/>
        <end position="365"/>
    </location>
</feature>
<gene>
    <name evidence="10" type="ORF">SEMRO_2507_G329710.1</name>
</gene>
<dbReference type="PANTHER" id="PTHR22950:SF458">
    <property type="entry name" value="SODIUM-COUPLED NEUTRAL AMINO ACID TRANSPORTER 11-RELATED"/>
    <property type="match status" value="1"/>
</dbReference>
<dbReference type="InterPro" id="IPR013057">
    <property type="entry name" value="AA_transpt_TM"/>
</dbReference>
<dbReference type="Proteomes" id="UP001153069">
    <property type="component" value="Unassembled WGS sequence"/>
</dbReference>
<dbReference type="PANTHER" id="PTHR22950">
    <property type="entry name" value="AMINO ACID TRANSPORTER"/>
    <property type="match status" value="1"/>
</dbReference>
<evidence type="ECO:0000256" key="3">
    <source>
        <dbReference type="ARBA" id="ARBA00022448"/>
    </source>
</evidence>
<dbReference type="Pfam" id="PF01490">
    <property type="entry name" value="Aa_trans"/>
    <property type="match status" value="1"/>
</dbReference>
<name>A0A9N8F2I1_9STRA</name>
<evidence type="ECO:0000259" key="9">
    <source>
        <dbReference type="Pfam" id="PF01490"/>
    </source>
</evidence>
<keyword evidence="6 8" id="KW-1133">Transmembrane helix</keyword>
<feature type="transmembrane region" description="Helical" evidence="8">
    <location>
        <begin position="259"/>
        <end position="277"/>
    </location>
</feature>
<keyword evidence="11" id="KW-1185">Reference proteome</keyword>
<dbReference type="OrthoDB" id="28208at2759"/>
<dbReference type="EMBL" id="CAICTM010002505">
    <property type="protein sequence ID" value="CAB9529454.1"/>
    <property type="molecule type" value="Genomic_DNA"/>
</dbReference>
<feature type="transmembrane region" description="Helical" evidence="8">
    <location>
        <begin position="171"/>
        <end position="192"/>
    </location>
</feature>
<accession>A0A9N8F2I1</accession>
<evidence type="ECO:0000313" key="11">
    <source>
        <dbReference type="Proteomes" id="UP001153069"/>
    </source>
</evidence>
<comment type="similarity">
    <text evidence="2">Belongs to the amino acid/polyamine transporter 2 family.</text>
</comment>